<dbReference type="PROSITE" id="PS51257">
    <property type="entry name" value="PROKAR_LIPOPROTEIN"/>
    <property type="match status" value="1"/>
</dbReference>
<evidence type="ECO:0000256" key="2">
    <source>
        <dbReference type="ARBA" id="ARBA00007183"/>
    </source>
</evidence>
<evidence type="ECO:0000313" key="8">
    <source>
        <dbReference type="EMBL" id="QGW59415.1"/>
    </source>
</evidence>
<keyword evidence="6" id="KW-0238">DNA-binding</keyword>
<evidence type="ECO:0000256" key="4">
    <source>
        <dbReference type="ARBA" id="ARBA00022490"/>
    </source>
</evidence>
<evidence type="ECO:0000256" key="6">
    <source>
        <dbReference type="ARBA" id="ARBA00023125"/>
    </source>
</evidence>
<dbReference type="Pfam" id="PF05509">
    <property type="entry name" value="TraY"/>
    <property type="match status" value="1"/>
</dbReference>
<dbReference type="AlphaFoldDB" id="A0A7G3NNQ0"/>
<gene>
    <name evidence="8" type="ORF">KLCIGPCB_00048</name>
</gene>
<evidence type="ECO:0000256" key="1">
    <source>
        <dbReference type="ARBA" id="ARBA00004496"/>
    </source>
</evidence>
<comment type="subcellular location">
    <subcellularLocation>
        <location evidence="1">Cytoplasm</location>
    </subcellularLocation>
</comment>
<dbReference type="GO" id="GO:0003677">
    <property type="term" value="F:DNA binding"/>
    <property type="evidence" value="ECO:0007669"/>
    <property type="project" value="UniProtKB-KW"/>
</dbReference>
<feature type="chain" id="PRO_5029013823" description="Relaxosome protein TraY" evidence="7">
    <location>
        <begin position="32"/>
        <end position="106"/>
    </location>
</feature>
<accession>A0A7G3NNQ0</accession>
<keyword evidence="7" id="KW-0732">Signal</keyword>
<protein>
    <recommendedName>
        <fullName evidence="3">Relaxosome protein TraY</fullName>
    </recommendedName>
</protein>
<keyword evidence="4" id="KW-0963">Cytoplasm</keyword>
<sequence length="106" mass="12490">MCIKCSRRSMNASIVCLFLSCIHFMFSSTYSEHTYKWLKMRDKEPESEHDFQKAHINVQLPAEENRLLTLAAKRSGRTKRQELLIRLSDHLKNFEDIAAEGKRFNN</sequence>
<dbReference type="EMBL" id="MN182747">
    <property type="protein sequence ID" value="QGW59415.1"/>
    <property type="molecule type" value="Genomic_DNA"/>
</dbReference>
<keyword evidence="8" id="KW-0614">Plasmid</keyword>
<reference evidence="8" key="1">
    <citation type="submission" date="2019-07" db="EMBL/GenBank/DDBJ databases">
        <authorList>
            <person name="Chen K."/>
            <person name="Xie M."/>
            <person name="Chen S."/>
        </authorList>
    </citation>
    <scope>NUCLEOTIDE SEQUENCE</scope>
    <source>
        <strain evidence="8">16ZR-187</strain>
        <plasmid evidence="8">p16ZR-187-IncFIA-68</plasmid>
    </source>
</reference>
<proteinExistence type="inferred from homology"/>
<evidence type="ECO:0000256" key="5">
    <source>
        <dbReference type="ARBA" id="ARBA00022971"/>
    </source>
</evidence>
<comment type="similarity">
    <text evidence="2">Belongs to the TraY family.</text>
</comment>
<evidence type="ECO:0000256" key="7">
    <source>
        <dbReference type="SAM" id="SignalP"/>
    </source>
</evidence>
<dbReference type="InterPro" id="IPR008876">
    <property type="entry name" value="TraY"/>
</dbReference>
<dbReference type="GO" id="GO:0005737">
    <property type="term" value="C:cytoplasm"/>
    <property type="evidence" value="ECO:0007669"/>
    <property type="project" value="UniProtKB-SubCell"/>
</dbReference>
<keyword evidence="5" id="KW-0184">Conjugation</keyword>
<feature type="signal peptide" evidence="7">
    <location>
        <begin position="1"/>
        <end position="31"/>
    </location>
</feature>
<organism evidence="8">
    <name type="scientific">Klebsiella pneumoniae</name>
    <dbReference type="NCBI Taxonomy" id="573"/>
    <lineage>
        <taxon>Bacteria</taxon>
        <taxon>Pseudomonadati</taxon>
        <taxon>Pseudomonadota</taxon>
        <taxon>Gammaproteobacteria</taxon>
        <taxon>Enterobacterales</taxon>
        <taxon>Enterobacteriaceae</taxon>
        <taxon>Klebsiella/Raoultella group</taxon>
        <taxon>Klebsiella</taxon>
        <taxon>Klebsiella pneumoniae complex</taxon>
    </lineage>
</organism>
<geneLocation type="plasmid" evidence="8">
    <name>p16ZR-187-IncFIA-68</name>
</geneLocation>
<evidence type="ECO:0000256" key="3">
    <source>
        <dbReference type="ARBA" id="ARBA00020541"/>
    </source>
</evidence>
<name>A0A7G3NNQ0_KLEPN</name>